<reference evidence="1 2" key="1">
    <citation type="journal article" date="2017" name="Curr. Biol.">
        <title>Genome architecture and evolution of a unichromosomal asexual nematode.</title>
        <authorList>
            <person name="Fradin H."/>
            <person name="Zegar C."/>
            <person name="Gutwein M."/>
            <person name="Lucas J."/>
            <person name="Kovtun M."/>
            <person name="Corcoran D."/>
            <person name="Baugh L.R."/>
            <person name="Kiontke K."/>
            <person name="Gunsalus K."/>
            <person name="Fitch D.H."/>
            <person name="Piano F."/>
        </authorList>
    </citation>
    <scope>NUCLEOTIDE SEQUENCE [LARGE SCALE GENOMIC DNA]</scope>
    <source>
        <strain evidence="1">PF1309</strain>
    </source>
</reference>
<evidence type="ECO:0000313" key="1">
    <source>
        <dbReference type="EMBL" id="PAV67222.1"/>
    </source>
</evidence>
<gene>
    <name evidence="1" type="ORF">WR25_13482</name>
</gene>
<evidence type="ECO:0000313" key="2">
    <source>
        <dbReference type="Proteomes" id="UP000218231"/>
    </source>
</evidence>
<protein>
    <submittedName>
        <fullName evidence="1">Uncharacterized protein</fullName>
    </submittedName>
</protein>
<keyword evidence="2" id="KW-1185">Reference proteome</keyword>
<organism evidence="1 2">
    <name type="scientific">Diploscapter pachys</name>
    <dbReference type="NCBI Taxonomy" id="2018661"/>
    <lineage>
        <taxon>Eukaryota</taxon>
        <taxon>Metazoa</taxon>
        <taxon>Ecdysozoa</taxon>
        <taxon>Nematoda</taxon>
        <taxon>Chromadorea</taxon>
        <taxon>Rhabditida</taxon>
        <taxon>Rhabditina</taxon>
        <taxon>Rhabditomorpha</taxon>
        <taxon>Rhabditoidea</taxon>
        <taxon>Rhabditidae</taxon>
        <taxon>Diploscapter</taxon>
    </lineage>
</organism>
<name>A0A2A2K024_9BILA</name>
<dbReference type="AlphaFoldDB" id="A0A2A2K024"/>
<dbReference type="Proteomes" id="UP000218231">
    <property type="component" value="Unassembled WGS sequence"/>
</dbReference>
<accession>A0A2A2K024</accession>
<sequence>MSTAFASAISFGVRLRTKSGCLRNCALIAWPGWIFDRSTSVVDSASTSADGFIWLMSGSTIASAPTPAKDTAAILMKSRRRGSWTSSWNGAGDSPGGTLSSIAIRLCPCVYVLAEVPECSPTEPCRPHGGLMA</sequence>
<dbReference type="EMBL" id="LIAE01009980">
    <property type="protein sequence ID" value="PAV67222.1"/>
    <property type="molecule type" value="Genomic_DNA"/>
</dbReference>
<comment type="caution">
    <text evidence="1">The sequence shown here is derived from an EMBL/GenBank/DDBJ whole genome shotgun (WGS) entry which is preliminary data.</text>
</comment>
<proteinExistence type="predicted"/>